<name>A0A6C0I3T5_9ZZZZ</name>
<dbReference type="EMBL" id="MN740085">
    <property type="protein sequence ID" value="QHT87250.1"/>
    <property type="molecule type" value="Genomic_DNA"/>
</dbReference>
<dbReference type="SUPFAM" id="SSF68906">
    <property type="entry name" value="SAP domain"/>
    <property type="match status" value="1"/>
</dbReference>
<organism evidence="2">
    <name type="scientific">viral metagenome</name>
    <dbReference type="NCBI Taxonomy" id="1070528"/>
    <lineage>
        <taxon>unclassified sequences</taxon>
        <taxon>metagenomes</taxon>
        <taxon>organismal metagenomes</taxon>
    </lineage>
</organism>
<dbReference type="AlphaFoldDB" id="A0A6C0I3T5"/>
<sequence length="397" mass="46462">MLTNELIDVSLSNILQNSPAIALTKRKQVSKKKKEEDVVDGQNIKGQAISNELKKLKIPELKALAKQNKLHVSGSKPVLLERIQTYFRRTDQAKIIQKWFRRHMVVQSHRLRGPAVKNRKMCTNETDYATMEPIEEIAYEQFFSYTDSKSFTYGFNIASLIQSIKPKGSSYYLVNPYNREVVDPKVMLRLISLYKICFIIYPEFATENPRTERFQQAIINRHVSRSQPATLFTDGYNPVVNELYLQVPENRERYSRLQAIREKPVEQRVQDLFMEIDQLGNYTQSVWFSNLERMEYIRLYRILYDIWHFRGQLSYTVRNNICPFHDPFSTIFNRPMYHNNINIETIKKACLLVFETMVYSAADDDNRRLGAFHALSALTLVSSGARNALPWLYESIA</sequence>
<dbReference type="InterPro" id="IPR036361">
    <property type="entry name" value="SAP_dom_sf"/>
</dbReference>
<dbReference type="PROSITE" id="PS50800">
    <property type="entry name" value="SAP"/>
    <property type="match status" value="1"/>
</dbReference>
<dbReference type="SMART" id="SM00513">
    <property type="entry name" value="SAP"/>
    <property type="match status" value="1"/>
</dbReference>
<accession>A0A6C0I3T5</accession>
<evidence type="ECO:0000313" key="2">
    <source>
        <dbReference type="EMBL" id="QHT87250.1"/>
    </source>
</evidence>
<protein>
    <recommendedName>
        <fullName evidence="1">SAP domain-containing protein</fullName>
    </recommendedName>
</protein>
<evidence type="ECO:0000259" key="1">
    <source>
        <dbReference type="PROSITE" id="PS50800"/>
    </source>
</evidence>
<proteinExistence type="predicted"/>
<dbReference type="InterPro" id="IPR003034">
    <property type="entry name" value="SAP_dom"/>
</dbReference>
<reference evidence="2" key="1">
    <citation type="journal article" date="2020" name="Nature">
        <title>Giant virus diversity and host interactions through global metagenomics.</title>
        <authorList>
            <person name="Schulz F."/>
            <person name="Roux S."/>
            <person name="Paez-Espino D."/>
            <person name="Jungbluth S."/>
            <person name="Walsh D.A."/>
            <person name="Denef V.J."/>
            <person name="McMahon K.D."/>
            <person name="Konstantinidis K.T."/>
            <person name="Eloe-Fadrosh E.A."/>
            <person name="Kyrpides N.C."/>
            <person name="Woyke T."/>
        </authorList>
    </citation>
    <scope>NUCLEOTIDE SEQUENCE</scope>
    <source>
        <strain evidence="2">GVMAG-M-3300023184-190</strain>
    </source>
</reference>
<feature type="domain" description="SAP" evidence="1">
    <location>
        <begin position="53"/>
        <end position="87"/>
    </location>
</feature>
<dbReference type="Gene3D" id="1.10.720.30">
    <property type="entry name" value="SAP domain"/>
    <property type="match status" value="1"/>
</dbReference>
<dbReference type="Pfam" id="PF02037">
    <property type="entry name" value="SAP"/>
    <property type="match status" value="1"/>
</dbReference>